<reference evidence="1 2" key="1">
    <citation type="submission" date="2021-06" db="EMBL/GenBank/DDBJ databases">
        <title>Caerostris darwini draft genome.</title>
        <authorList>
            <person name="Kono N."/>
            <person name="Arakawa K."/>
        </authorList>
    </citation>
    <scope>NUCLEOTIDE SEQUENCE [LARGE SCALE GENOMIC DNA]</scope>
</reference>
<name>A0AAV4S8H1_9ARAC</name>
<accession>A0AAV4S8H1</accession>
<sequence length="120" mass="14366">MHEERLHFQCTIFKHSSQILLGAGSSHSLAIQKHPDRKVPFKPRERHFSNQKKHRNRIVRASRFRWGTANARSTETSSLFRDIRWGWKFVKRHDFCFRGHDFGFGRGSSELSFEFFNKFK</sequence>
<dbReference type="EMBL" id="BPLQ01007416">
    <property type="protein sequence ID" value="GIY29950.1"/>
    <property type="molecule type" value="Genomic_DNA"/>
</dbReference>
<organism evidence="1 2">
    <name type="scientific">Caerostris darwini</name>
    <dbReference type="NCBI Taxonomy" id="1538125"/>
    <lineage>
        <taxon>Eukaryota</taxon>
        <taxon>Metazoa</taxon>
        <taxon>Ecdysozoa</taxon>
        <taxon>Arthropoda</taxon>
        <taxon>Chelicerata</taxon>
        <taxon>Arachnida</taxon>
        <taxon>Araneae</taxon>
        <taxon>Araneomorphae</taxon>
        <taxon>Entelegynae</taxon>
        <taxon>Araneoidea</taxon>
        <taxon>Araneidae</taxon>
        <taxon>Caerostris</taxon>
    </lineage>
</organism>
<evidence type="ECO:0000313" key="2">
    <source>
        <dbReference type="Proteomes" id="UP001054837"/>
    </source>
</evidence>
<proteinExistence type="predicted"/>
<evidence type="ECO:0000313" key="1">
    <source>
        <dbReference type="EMBL" id="GIY29950.1"/>
    </source>
</evidence>
<protein>
    <submittedName>
        <fullName evidence="1">Uncharacterized protein</fullName>
    </submittedName>
</protein>
<dbReference type="Proteomes" id="UP001054837">
    <property type="component" value="Unassembled WGS sequence"/>
</dbReference>
<keyword evidence="2" id="KW-1185">Reference proteome</keyword>
<dbReference type="AlphaFoldDB" id="A0AAV4S8H1"/>
<comment type="caution">
    <text evidence="1">The sequence shown here is derived from an EMBL/GenBank/DDBJ whole genome shotgun (WGS) entry which is preliminary data.</text>
</comment>
<gene>
    <name evidence="1" type="ORF">CDAR_101791</name>
</gene>